<dbReference type="RefSeq" id="WP_059149925.1">
    <property type="nucleotide sequence ID" value="NZ_KQ130452.1"/>
</dbReference>
<dbReference type="Proteomes" id="UP000052268">
    <property type="component" value="Unassembled WGS sequence"/>
</dbReference>
<gene>
    <name evidence="1" type="ORF">V474_07815</name>
</gene>
<dbReference type="AlphaFoldDB" id="A0A0J7Y9I8"/>
<reference evidence="1 2" key="1">
    <citation type="journal article" date="2015" name="G3 (Bethesda)">
        <title>Insights into Ongoing Evolution of the Hexachlorocyclohexane Catabolic Pathway from Comparative Genomics of Ten Sphingomonadaceae Strains.</title>
        <authorList>
            <person name="Pearce S.L."/>
            <person name="Oakeshott J.G."/>
            <person name="Pandey G."/>
        </authorList>
    </citation>
    <scope>NUCLEOTIDE SEQUENCE [LARGE SCALE GENOMIC DNA]</scope>
    <source>
        <strain evidence="1 2">LL02</strain>
    </source>
</reference>
<proteinExistence type="predicted"/>
<accession>A0A0J7Y9I8</accession>
<sequence length="186" mass="20841">MNAITIIEAAPTPATLEDWIAQGRALVAQRLDNDWRIADWMAEGKTAGHLTQAKFDFLQDNLGLAPKRLKDALKAATTFPPALRDSTLSVEHHAAVASLPKDEALPLLKRAAREHLSVNDCREVVTQRRYETGQRFDDEDTDTTLATLIRRAWNRATEQARREAYEDFKIAAGKGFSIIDEDETRA</sequence>
<name>A0A0J7Y9I8_9SPHN</name>
<evidence type="ECO:0008006" key="3">
    <source>
        <dbReference type="Google" id="ProtNLM"/>
    </source>
</evidence>
<evidence type="ECO:0000313" key="1">
    <source>
        <dbReference type="EMBL" id="KMS59988.1"/>
    </source>
</evidence>
<comment type="caution">
    <text evidence="1">The sequence shown here is derived from an EMBL/GenBank/DDBJ whole genome shotgun (WGS) entry which is preliminary data.</text>
</comment>
<evidence type="ECO:0000313" key="2">
    <source>
        <dbReference type="Proteomes" id="UP000052268"/>
    </source>
</evidence>
<dbReference type="EMBL" id="JACU01000002">
    <property type="protein sequence ID" value="KMS59988.1"/>
    <property type="molecule type" value="Genomic_DNA"/>
</dbReference>
<protein>
    <recommendedName>
        <fullName evidence="3">DUF222 domain-containing protein</fullName>
    </recommendedName>
</protein>
<dbReference type="OrthoDB" id="7504883at2"/>
<dbReference type="PATRIC" id="fig|1114963.3.peg.461"/>
<keyword evidence="2" id="KW-1185">Reference proteome</keyword>
<organism evidence="1 2">
    <name type="scientific">Novosphingobium barchaimii LL02</name>
    <dbReference type="NCBI Taxonomy" id="1114963"/>
    <lineage>
        <taxon>Bacteria</taxon>
        <taxon>Pseudomonadati</taxon>
        <taxon>Pseudomonadota</taxon>
        <taxon>Alphaproteobacteria</taxon>
        <taxon>Sphingomonadales</taxon>
        <taxon>Sphingomonadaceae</taxon>
        <taxon>Novosphingobium</taxon>
    </lineage>
</organism>